<dbReference type="Pfam" id="PF00583">
    <property type="entry name" value="Acetyltransf_1"/>
    <property type="match status" value="1"/>
</dbReference>
<keyword evidence="2" id="KW-0808">Transferase</keyword>
<dbReference type="KEGG" id="pmic:NW74_00075"/>
<dbReference type="PROSITE" id="PS51186">
    <property type="entry name" value="GNAT"/>
    <property type="match status" value="1"/>
</dbReference>
<dbReference type="AlphaFoldDB" id="A0A0B4RZG3"/>
<dbReference type="Proteomes" id="UP000031386">
    <property type="component" value="Chromosome"/>
</dbReference>
<sequence length="145" mass="16566">MEIKKVLKEDLEKLIPSFKKAFNESEWNQRWTDESVRISLTNIFDFPHFYGLIAIKEGVPVGAILGHVQTFNDGKTYYIDELFVDPIFQKQGIAKALYGDAIRELKKLGVSGAFFTTLTNSSAYDFYKSQGAIHLEDSAVFYHPF</sequence>
<dbReference type="STRING" id="33033.NW74_00075"/>
<feature type="domain" description="N-acetyltransferase" evidence="1">
    <location>
        <begin position="1"/>
        <end position="145"/>
    </location>
</feature>
<protein>
    <submittedName>
        <fullName evidence="2">Spermidine acetyltransferase</fullName>
    </submittedName>
</protein>
<evidence type="ECO:0000259" key="1">
    <source>
        <dbReference type="PROSITE" id="PS51186"/>
    </source>
</evidence>
<accession>A0A0B4RZG3</accession>
<reference evidence="2 3" key="1">
    <citation type="submission" date="2014-10" db="EMBL/GenBank/DDBJ databases">
        <title>Complete genome sequence of Parvimonas micra KCOM 1535 (= ChDC B708).</title>
        <authorList>
            <person name="Kook J.-K."/>
            <person name="Park S.-N."/>
            <person name="Lim Y.K."/>
            <person name="Roh H."/>
        </authorList>
    </citation>
    <scope>NUCLEOTIDE SEQUENCE [LARGE SCALE GENOMIC DNA]</scope>
    <source>
        <strain evidence="3">KCOM 1535 / ChDC B708</strain>
    </source>
</reference>
<name>A0A0B4RZG3_9FIRM</name>
<dbReference type="InterPro" id="IPR016181">
    <property type="entry name" value="Acyl_CoA_acyltransferase"/>
</dbReference>
<dbReference type="SUPFAM" id="SSF55729">
    <property type="entry name" value="Acyl-CoA N-acyltransferases (Nat)"/>
    <property type="match status" value="1"/>
</dbReference>
<dbReference type="EMBL" id="CP009761">
    <property type="protein sequence ID" value="AIZ35883.1"/>
    <property type="molecule type" value="Genomic_DNA"/>
</dbReference>
<dbReference type="RefSeq" id="WP_029949591.1">
    <property type="nucleotide sequence ID" value="NZ_BHYQ01000007.1"/>
</dbReference>
<dbReference type="GO" id="GO:0016747">
    <property type="term" value="F:acyltransferase activity, transferring groups other than amino-acyl groups"/>
    <property type="evidence" value="ECO:0007669"/>
    <property type="project" value="InterPro"/>
</dbReference>
<evidence type="ECO:0000313" key="2">
    <source>
        <dbReference type="EMBL" id="AIZ35883.1"/>
    </source>
</evidence>
<gene>
    <name evidence="2" type="ORF">NW74_00075</name>
</gene>
<dbReference type="CDD" id="cd04301">
    <property type="entry name" value="NAT_SF"/>
    <property type="match status" value="1"/>
</dbReference>
<evidence type="ECO:0000313" key="3">
    <source>
        <dbReference type="Proteomes" id="UP000031386"/>
    </source>
</evidence>
<proteinExistence type="predicted"/>
<dbReference type="Gene3D" id="3.40.630.30">
    <property type="match status" value="1"/>
</dbReference>
<organism evidence="2 3">
    <name type="scientific">Parvimonas micra</name>
    <dbReference type="NCBI Taxonomy" id="33033"/>
    <lineage>
        <taxon>Bacteria</taxon>
        <taxon>Bacillati</taxon>
        <taxon>Bacillota</taxon>
        <taxon>Tissierellia</taxon>
        <taxon>Tissierellales</taxon>
        <taxon>Peptoniphilaceae</taxon>
        <taxon>Parvimonas</taxon>
    </lineage>
</organism>
<keyword evidence="3" id="KW-1185">Reference proteome</keyword>
<dbReference type="InterPro" id="IPR000182">
    <property type="entry name" value="GNAT_dom"/>
</dbReference>
<dbReference type="OrthoDB" id="948250at2"/>